<name>A0A1E3X908_9BACT</name>
<organism evidence="1 2">
    <name type="scientific">Candidatus Scalindua rubra</name>
    <dbReference type="NCBI Taxonomy" id="1872076"/>
    <lineage>
        <taxon>Bacteria</taxon>
        <taxon>Pseudomonadati</taxon>
        <taxon>Planctomycetota</taxon>
        <taxon>Candidatus Brocadiia</taxon>
        <taxon>Candidatus Brocadiales</taxon>
        <taxon>Candidatus Scalinduaceae</taxon>
        <taxon>Candidatus Scalindua</taxon>
    </lineage>
</organism>
<proteinExistence type="predicted"/>
<dbReference type="EMBL" id="MAYW01000077">
    <property type="protein sequence ID" value="ODS32110.1"/>
    <property type="molecule type" value="Genomic_DNA"/>
</dbReference>
<gene>
    <name evidence="1" type="ORF">SCARUB_02760</name>
</gene>
<comment type="caution">
    <text evidence="1">The sequence shown here is derived from an EMBL/GenBank/DDBJ whole genome shotgun (WGS) entry which is preliminary data.</text>
</comment>
<protein>
    <submittedName>
        <fullName evidence="1">Uncharacterized protein</fullName>
    </submittedName>
</protein>
<dbReference type="AlphaFoldDB" id="A0A1E3X908"/>
<accession>A0A1E3X908</accession>
<dbReference type="Proteomes" id="UP000094056">
    <property type="component" value="Unassembled WGS sequence"/>
</dbReference>
<sequence>MNKVITDTGPPLHLDQIGHIRLLEIFVTLVVSCQVKKELQKYRGINERI</sequence>
<evidence type="ECO:0000313" key="2">
    <source>
        <dbReference type="Proteomes" id="UP000094056"/>
    </source>
</evidence>
<evidence type="ECO:0000313" key="1">
    <source>
        <dbReference type="EMBL" id="ODS32110.1"/>
    </source>
</evidence>
<reference evidence="1 2" key="1">
    <citation type="submission" date="2016-07" db="EMBL/GenBank/DDBJ databases">
        <title>Draft genome of Scalindua rubra, obtained from a brine-seawater interface in the Red Sea, sheds light on salt adaptation in anammox bacteria.</title>
        <authorList>
            <person name="Speth D.R."/>
            <person name="Lagkouvardos I."/>
            <person name="Wang Y."/>
            <person name="Qian P.-Y."/>
            <person name="Dutilh B.E."/>
            <person name="Jetten M.S."/>
        </authorList>
    </citation>
    <scope>NUCLEOTIDE SEQUENCE [LARGE SCALE GENOMIC DNA]</scope>
    <source>
        <strain evidence="1">BSI-1</strain>
    </source>
</reference>